<dbReference type="Proteomes" id="UP000279271">
    <property type="component" value="Unassembled WGS sequence"/>
</dbReference>
<reference evidence="3" key="1">
    <citation type="journal article" date="2018" name="Algal Res.">
        <title>Characterization of plant carbon substrate utilization by Auxenochlorella protothecoides.</title>
        <authorList>
            <person name="Vogler B.W."/>
            <person name="Starkenburg S.R."/>
            <person name="Sudasinghe N."/>
            <person name="Schambach J.Y."/>
            <person name="Rollin J.A."/>
            <person name="Pattathil S."/>
            <person name="Barry A.N."/>
        </authorList>
    </citation>
    <scope>NUCLEOTIDE SEQUENCE [LARGE SCALE GENOMIC DNA]</scope>
    <source>
        <strain evidence="3">UTEX 25</strain>
    </source>
</reference>
<evidence type="ECO:0000313" key="3">
    <source>
        <dbReference type="Proteomes" id="UP000279271"/>
    </source>
</evidence>
<feature type="region of interest" description="Disordered" evidence="1">
    <location>
        <begin position="275"/>
        <end position="296"/>
    </location>
</feature>
<feature type="region of interest" description="Disordered" evidence="1">
    <location>
        <begin position="1"/>
        <end position="103"/>
    </location>
</feature>
<sequence>GREHFPAGVRPAEPPRWGEEPGWRSDPKPRDGWVNREGGGDWRALDPRGGDEWRVDRWKHSPAPVPGDEDLSGARGRLHPQPRAVRPGGDTWRSGASPLPPPPLPGPGLVGPALGDLGAGGYGRRAGTGAEHRTPARPRARGFGPGGGTRGTMRMGPSCARHRYSTETLARLCRRLMYSGQLRLPRGLARDEPKFFLPPGDFVDVVEQLEGVDPEEVARLFEAPFRAWCREQLIAVGSTPDLALCEFLMTVDSNSEAAEYLTLYLGKTEAASGATASGWEKVPKAPAGKKKGKKGTPVHSALLGFDTGTDYAMLANLDA</sequence>
<dbReference type="AlphaFoldDB" id="A0A3M7L324"/>
<proteinExistence type="predicted"/>
<feature type="non-terminal residue" evidence="2">
    <location>
        <position position="1"/>
    </location>
</feature>
<feature type="compositionally biased region" description="Basic residues" evidence="1">
    <location>
        <begin position="287"/>
        <end position="296"/>
    </location>
</feature>
<feature type="region of interest" description="Disordered" evidence="1">
    <location>
        <begin position="125"/>
        <end position="158"/>
    </location>
</feature>
<organism evidence="2 3">
    <name type="scientific">Auxenochlorella protothecoides</name>
    <name type="common">Green microalga</name>
    <name type="synonym">Chlorella protothecoides</name>
    <dbReference type="NCBI Taxonomy" id="3075"/>
    <lineage>
        <taxon>Eukaryota</taxon>
        <taxon>Viridiplantae</taxon>
        <taxon>Chlorophyta</taxon>
        <taxon>core chlorophytes</taxon>
        <taxon>Trebouxiophyceae</taxon>
        <taxon>Chlorellales</taxon>
        <taxon>Chlorellaceae</taxon>
        <taxon>Auxenochlorella</taxon>
    </lineage>
</organism>
<name>A0A3M7L324_AUXPR</name>
<feature type="compositionally biased region" description="Basic and acidic residues" evidence="1">
    <location>
        <begin position="16"/>
        <end position="59"/>
    </location>
</feature>
<comment type="caution">
    <text evidence="2">The sequence shown here is derived from an EMBL/GenBank/DDBJ whole genome shotgun (WGS) entry which is preliminary data.</text>
</comment>
<dbReference type="EMBL" id="QOKY01000129">
    <property type="protein sequence ID" value="RMZ57141.1"/>
    <property type="molecule type" value="Genomic_DNA"/>
</dbReference>
<protein>
    <submittedName>
        <fullName evidence="2">Uncharacterized protein</fullName>
    </submittedName>
</protein>
<gene>
    <name evidence="2" type="ORF">APUTEX25_003598</name>
</gene>
<evidence type="ECO:0000256" key="1">
    <source>
        <dbReference type="SAM" id="MobiDB-lite"/>
    </source>
</evidence>
<evidence type="ECO:0000313" key="2">
    <source>
        <dbReference type="EMBL" id="RMZ57141.1"/>
    </source>
</evidence>
<accession>A0A3M7L324</accession>